<name>A0A1X7T3X3_AMPQE</name>
<evidence type="ECO:0000313" key="1">
    <source>
        <dbReference type="EnsemblMetazoa" id="Aqu2.1.09062_001"/>
    </source>
</evidence>
<proteinExistence type="predicted"/>
<organism evidence="1">
    <name type="scientific">Amphimedon queenslandica</name>
    <name type="common">Sponge</name>
    <dbReference type="NCBI Taxonomy" id="400682"/>
    <lineage>
        <taxon>Eukaryota</taxon>
        <taxon>Metazoa</taxon>
        <taxon>Porifera</taxon>
        <taxon>Demospongiae</taxon>
        <taxon>Heteroscleromorpha</taxon>
        <taxon>Haplosclerida</taxon>
        <taxon>Niphatidae</taxon>
        <taxon>Amphimedon</taxon>
    </lineage>
</organism>
<accession>A0A1X7T3X3</accession>
<dbReference type="AlphaFoldDB" id="A0A1X7T3X3"/>
<reference evidence="1" key="1">
    <citation type="submission" date="2017-05" db="UniProtKB">
        <authorList>
            <consortium name="EnsemblMetazoa"/>
        </authorList>
    </citation>
    <scope>IDENTIFICATION</scope>
</reference>
<dbReference type="InParanoid" id="A0A1X7T3X3"/>
<sequence length="100" mass="11508">MKELLGDNIALTQHFELSAGYFPMVLPSSAHPCLREVSTLPSWIYCFLTYLAVLVQDQFIRDCLVYARSRVRESLCHGGRGWLDYDRLFRQQAALDHSLS</sequence>
<dbReference type="EnsemblMetazoa" id="Aqu2.1.09062_001">
    <property type="protein sequence ID" value="Aqu2.1.09062_001"/>
    <property type="gene ID" value="Aqu2.1.09062"/>
</dbReference>
<protein>
    <submittedName>
        <fullName evidence="1">Uncharacterized protein</fullName>
    </submittedName>
</protein>